<protein>
    <submittedName>
        <fullName evidence="1">HEAT domain-containing protein</fullName>
    </submittedName>
</protein>
<comment type="caution">
    <text evidence="1">The sequence shown here is derived from an EMBL/GenBank/DDBJ whole genome shotgun (WGS) entry which is preliminary data.</text>
</comment>
<evidence type="ECO:0000313" key="1">
    <source>
        <dbReference type="EMBL" id="KJU87116.1"/>
    </source>
</evidence>
<organism evidence="1 2">
    <name type="scientific">Candidatus Magnetobacterium bavaricum</name>
    <dbReference type="NCBI Taxonomy" id="29290"/>
    <lineage>
        <taxon>Bacteria</taxon>
        <taxon>Pseudomonadati</taxon>
        <taxon>Nitrospirota</taxon>
        <taxon>Thermodesulfovibrionia</taxon>
        <taxon>Thermodesulfovibrionales</taxon>
        <taxon>Candidatus Magnetobacteriaceae</taxon>
        <taxon>Candidatus Magnetobacterium</taxon>
    </lineage>
</organism>
<dbReference type="Proteomes" id="UP000033423">
    <property type="component" value="Unassembled WGS sequence"/>
</dbReference>
<keyword evidence="2" id="KW-1185">Reference proteome</keyword>
<gene>
    <name evidence="1" type="ORF">MBAV_000693</name>
</gene>
<sequence>MGKYGNRPREDKATLTEPRCPFCHELFDRPYTISTSLGFFTGGKCFCGAIYVFDASNKNMGEAFMDALSYACGEEWDVAMSLEPDKDYQERSVIYSSHSHSVSNKRDHLSAREKAGNMIFIRVGKEPLDKNHAEIV</sequence>
<dbReference type="EMBL" id="LACI01000319">
    <property type="protein sequence ID" value="KJU87116.1"/>
    <property type="molecule type" value="Genomic_DNA"/>
</dbReference>
<name>A0A0F3GYY0_9BACT</name>
<accession>A0A0F3GYY0</accession>
<proteinExistence type="predicted"/>
<dbReference type="AlphaFoldDB" id="A0A0F3GYY0"/>
<reference evidence="1 2" key="1">
    <citation type="submission" date="2015-02" db="EMBL/GenBank/DDBJ databases">
        <title>Single-cell genomics of uncultivated deep-branching MTB reveals a conserved set of magnetosome genes.</title>
        <authorList>
            <person name="Kolinko S."/>
            <person name="Richter M."/>
            <person name="Glockner F.O."/>
            <person name="Brachmann A."/>
            <person name="Schuler D."/>
        </authorList>
    </citation>
    <scope>NUCLEOTIDE SEQUENCE [LARGE SCALE GENOMIC DNA]</scope>
    <source>
        <strain evidence="1">TM-1</strain>
    </source>
</reference>
<evidence type="ECO:0000313" key="2">
    <source>
        <dbReference type="Proteomes" id="UP000033423"/>
    </source>
</evidence>